<proteinExistence type="predicted"/>
<feature type="region of interest" description="Disordered" evidence="1">
    <location>
        <begin position="47"/>
        <end position="72"/>
    </location>
</feature>
<sequence>MHINGVSARCKRQCHGTGHRRHLETARLALGPGRNLPLCAHHCPFPRRARPSRPPGRPYPMPETSGASDRKAARNIVGIDTRPSAESCAAFFQVFLGTAYLPGLSSAPGHCPRHARED</sequence>
<dbReference type="EMBL" id="CAADIO010000027">
    <property type="protein sequence ID" value="VFR91702.1"/>
    <property type="molecule type" value="Genomic_DNA"/>
</dbReference>
<evidence type="ECO:0000313" key="2">
    <source>
        <dbReference type="EMBL" id="VFR91702.1"/>
    </source>
</evidence>
<accession>A0A484UZ84</accession>
<dbReference type="AlphaFoldDB" id="A0A484UZ84"/>
<reference evidence="2" key="1">
    <citation type="submission" date="2019-03" db="EMBL/GenBank/DDBJ databases">
        <authorList>
            <person name="Danneels B."/>
        </authorList>
    </citation>
    <scope>NUCLEOTIDE SEQUENCE</scope>
</reference>
<evidence type="ECO:0000256" key="1">
    <source>
        <dbReference type="SAM" id="MobiDB-lite"/>
    </source>
</evidence>
<feature type="compositionally biased region" description="Pro residues" evidence="1">
    <location>
        <begin position="52"/>
        <end position="61"/>
    </location>
</feature>
<gene>
    <name evidence="2" type="ORF">RAN3_4124</name>
</gene>
<name>A0A484UZ84_9ZZZZ</name>
<protein>
    <submittedName>
        <fullName evidence="2">Uncharacterized protein</fullName>
    </submittedName>
</protein>
<organism evidence="2">
    <name type="scientific">plant metagenome</name>
    <dbReference type="NCBI Taxonomy" id="1297885"/>
    <lineage>
        <taxon>unclassified sequences</taxon>
        <taxon>metagenomes</taxon>
        <taxon>organismal metagenomes</taxon>
    </lineage>
</organism>